<organism evidence="2 3">
    <name type="scientific">Botrytis porri</name>
    <dbReference type="NCBI Taxonomy" id="87229"/>
    <lineage>
        <taxon>Eukaryota</taxon>
        <taxon>Fungi</taxon>
        <taxon>Dikarya</taxon>
        <taxon>Ascomycota</taxon>
        <taxon>Pezizomycotina</taxon>
        <taxon>Leotiomycetes</taxon>
        <taxon>Helotiales</taxon>
        <taxon>Sclerotiniaceae</taxon>
        <taxon>Botrytis</taxon>
    </lineage>
</organism>
<feature type="compositionally biased region" description="Polar residues" evidence="1">
    <location>
        <begin position="511"/>
        <end position="521"/>
    </location>
</feature>
<dbReference type="Proteomes" id="UP000297280">
    <property type="component" value="Unassembled WGS sequence"/>
</dbReference>
<accession>A0A4Z1KCK5</accession>
<feature type="compositionally biased region" description="Low complexity" evidence="1">
    <location>
        <begin position="552"/>
        <end position="573"/>
    </location>
</feature>
<proteinExistence type="predicted"/>
<sequence length="625" mass="70429">MESNAKSRGSRTQRDSVARKADSVLQLHEFCQRHHCDLPKYIFENKRLTLFLSGTHVFSKIPEFQSKNKVRSHVEGEIDVAKQAIRWIQNSPSPSLYWKNSKTEELITDFMAELGDGVYENGTDKKDLVSFMQYLEDKAKDKLRDRLERKGVPKKSCGTPPQYTSAFEVCRLSHVTCTAANAYPEIICAPNVVFKTDNFHDRTNFGNTIAYTTISPSPKQERLPPLTDLEKFYGSVGVMGNIALVKDLDDKLRLLIAIMSQDGYKFLARLQVLSIRHGKKRLEFLQYLMDFFCEDLIKDITGDFLRGERSWTEKNMAQFSQVQSKNLFGVFNSVASSLGYKSEENLKLFLSWHQNDEISQRLRKIEEQKPGKTSQIPSDALRYHQLNIFREINTFIGDSSDGQRIKNHFIFLADCSVKGALGFLAAIDHAAGSFGIVRFLEFSLQLYHCGIYRWALNNKHVIGNDAMFFQKVFLLVRALNDRTASQAVKDVVATIEQLVPAGILANNATTPISQGAQAPTPDSSPAPITPSFDEQRQLPPTTTNPSPKPKSKFNLPGSKLSPPSSKASSYPSKNVKKADTTLPEATKSTKRPILARGKCIKCPRAGYKIHHDGKILCLECRTRPF</sequence>
<comment type="caution">
    <text evidence="2">The sequence shown here is derived from an EMBL/GenBank/DDBJ whole genome shotgun (WGS) entry which is preliminary data.</text>
</comment>
<protein>
    <submittedName>
        <fullName evidence="2">Uncharacterized protein</fullName>
    </submittedName>
</protein>
<evidence type="ECO:0000256" key="1">
    <source>
        <dbReference type="SAM" id="MobiDB-lite"/>
    </source>
</evidence>
<gene>
    <name evidence="2" type="ORF">BPOR_0977g00010</name>
</gene>
<evidence type="ECO:0000313" key="3">
    <source>
        <dbReference type="Proteomes" id="UP000297280"/>
    </source>
</evidence>
<keyword evidence="3" id="KW-1185">Reference proteome</keyword>
<name>A0A4Z1KCK5_9HELO</name>
<dbReference type="AlphaFoldDB" id="A0A4Z1KCK5"/>
<dbReference type="EMBL" id="PQXO01000971">
    <property type="protein sequence ID" value="TGO81902.1"/>
    <property type="molecule type" value="Genomic_DNA"/>
</dbReference>
<feature type="region of interest" description="Disordered" evidence="1">
    <location>
        <begin position="511"/>
        <end position="589"/>
    </location>
</feature>
<reference evidence="2 3" key="1">
    <citation type="submission" date="2017-12" db="EMBL/GenBank/DDBJ databases">
        <title>Comparative genomics of Botrytis spp.</title>
        <authorList>
            <person name="Valero-Jimenez C.A."/>
            <person name="Tapia P."/>
            <person name="Veloso J."/>
            <person name="Silva-Moreno E."/>
            <person name="Staats M."/>
            <person name="Valdes J.H."/>
            <person name="Van Kan J.A.L."/>
        </authorList>
    </citation>
    <scope>NUCLEOTIDE SEQUENCE [LARGE SCALE GENOMIC DNA]</scope>
    <source>
        <strain evidence="2 3">MUCL3349</strain>
    </source>
</reference>
<evidence type="ECO:0000313" key="2">
    <source>
        <dbReference type="EMBL" id="TGO81902.1"/>
    </source>
</evidence>